<dbReference type="PANTHER" id="PTHR33116:SF78">
    <property type="entry name" value="OS12G0587133 PROTEIN"/>
    <property type="match status" value="1"/>
</dbReference>
<protein>
    <submittedName>
        <fullName evidence="2">Uncharacterized protein</fullName>
    </submittedName>
</protein>
<reference evidence="2 3" key="1">
    <citation type="submission" date="2024-09" db="EMBL/GenBank/DDBJ databases">
        <title>Chromosome-scale assembly of Riccia sorocarpa.</title>
        <authorList>
            <person name="Paukszto L."/>
        </authorList>
    </citation>
    <scope>NUCLEOTIDE SEQUENCE [LARGE SCALE GENOMIC DNA]</scope>
    <source>
        <strain evidence="2">LP-2024</strain>
        <tissue evidence="2">Aerial parts of the thallus</tissue>
    </source>
</reference>
<dbReference type="AlphaFoldDB" id="A0ABD3HLY9"/>
<evidence type="ECO:0000256" key="1">
    <source>
        <dbReference type="SAM" id="MobiDB-lite"/>
    </source>
</evidence>
<comment type="caution">
    <text evidence="2">The sequence shown here is derived from an EMBL/GenBank/DDBJ whole genome shotgun (WGS) entry which is preliminary data.</text>
</comment>
<gene>
    <name evidence="2" type="ORF">R1sor_005045</name>
</gene>
<evidence type="ECO:0000313" key="2">
    <source>
        <dbReference type="EMBL" id="KAL3691394.1"/>
    </source>
</evidence>
<dbReference type="PANTHER" id="PTHR33116">
    <property type="entry name" value="REVERSE TRANSCRIPTASE ZINC-BINDING DOMAIN-CONTAINING PROTEIN-RELATED-RELATED"/>
    <property type="match status" value="1"/>
</dbReference>
<feature type="region of interest" description="Disordered" evidence="1">
    <location>
        <begin position="374"/>
        <end position="403"/>
    </location>
</feature>
<dbReference type="EMBL" id="JBJQOH010000003">
    <property type="protein sequence ID" value="KAL3691394.1"/>
    <property type="molecule type" value="Genomic_DNA"/>
</dbReference>
<name>A0ABD3HLY9_9MARC</name>
<dbReference type="Proteomes" id="UP001633002">
    <property type="component" value="Unassembled WGS sequence"/>
</dbReference>
<keyword evidence="3" id="KW-1185">Reference proteome</keyword>
<organism evidence="2 3">
    <name type="scientific">Riccia sorocarpa</name>
    <dbReference type="NCBI Taxonomy" id="122646"/>
    <lineage>
        <taxon>Eukaryota</taxon>
        <taxon>Viridiplantae</taxon>
        <taxon>Streptophyta</taxon>
        <taxon>Embryophyta</taxon>
        <taxon>Marchantiophyta</taxon>
        <taxon>Marchantiopsida</taxon>
        <taxon>Marchantiidae</taxon>
        <taxon>Marchantiales</taxon>
        <taxon>Ricciaceae</taxon>
        <taxon>Riccia</taxon>
    </lineage>
</organism>
<sequence>METGGIEGLETLCRQFLWGWTDQESPKASLIAWERIAQGKADGGLGWNSLGNKARALQVRNVIKIMNGSKEEWSMLAKSFILRTLRCGKYQRERRQWRLPEALLFTAMGKIHGSRTLTRIMTAWNKVRLQLVWDDSCKETPEHLTIEQGLRLSQWGNREEPASLQKIARLLSKGGIHTLKDGEQVTRDNRSWRGELAAVGTFPDESENAKIQHLEEWLRSKSLVNKELHEVDGWREESLEHTFWECNRLARRLEEMEACEGIPGGCNSLIEWVDKALAAAKNDTSYLWLLGNYLAITWSERNELKFNGKRIYRPTRGILRRTLMEIEAFPSSLSNERQLAVTKAAKLSVQSWMITCERRARIQLDWTEAEYLSATDTRSSPQIAAAESNDTESSSDAETTPRS</sequence>
<accession>A0ABD3HLY9</accession>
<proteinExistence type="predicted"/>
<evidence type="ECO:0000313" key="3">
    <source>
        <dbReference type="Proteomes" id="UP001633002"/>
    </source>
</evidence>